<dbReference type="PANTHER" id="PTHR43180">
    <property type="entry name" value="3-OXOACYL-(ACYL-CARRIER-PROTEIN) REDUCTASE (AFU_ORTHOLOGUE AFUA_6G11210)"/>
    <property type="match status" value="1"/>
</dbReference>
<dbReference type="InterPro" id="IPR036291">
    <property type="entry name" value="NAD(P)-bd_dom_sf"/>
</dbReference>
<accession>A0A8E2JJC5</accession>
<gene>
    <name evidence="3" type="ORF">K432DRAFT_345681</name>
</gene>
<comment type="similarity">
    <text evidence="1">Belongs to the short-chain dehydrogenases/reductases (SDR) family.</text>
</comment>
<evidence type="ECO:0000313" key="3">
    <source>
        <dbReference type="EMBL" id="OCK84199.1"/>
    </source>
</evidence>
<dbReference type="PANTHER" id="PTHR43180:SF11">
    <property type="entry name" value="NAD(P)-BINDING PROTEIN"/>
    <property type="match status" value="1"/>
</dbReference>
<dbReference type="Gene3D" id="3.40.50.720">
    <property type="entry name" value="NAD(P)-binding Rossmann-like Domain"/>
    <property type="match status" value="1"/>
</dbReference>
<proteinExistence type="inferred from homology"/>
<keyword evidence="4" id="KW-1185">Reference proteome</keyword>
<dbReference type="OrthoDB" id="37659at2759"/>
<organism evidence="3 4">
    <name type="scientific">Lepidopterella palustris CBS 459.81</name>
    <dbReference type="NCBI Taxonomy" id="1314670"/>
    <lineage>
        <taxon>Eukaryota</taxon>
        <taxon>Fungi</taxon>
        <taxon>Dikarya</taxon>
        <taxon>Ascomycota</taxon>
        <taxon>Pezizomycotina</taxon>
        <taxon>Dothideomycetes</taxon>
        <taxon>Pleosporomycetidae</taxon>
        <taxon>Mytilinidiales</taxon>
        <taxon>Argynnaceae</taxon>
        <taxon>Lepidopterella</taxon>
    </lineage>
</organism>
<protein>
    <submittedName>
        <fullName evidence="3">NAD(P)-binding protein</fullName>
    </submittedName>
</protein>
<reference evidence="3 4" key="1">
    <citation type="journal article" date="2016" name="Nat. Commun.">
        <title>Ectomycorrhizal ecology is imprinted in the genome of the dominant symbiotic fungus Cenococcum geophilum.</title>
        <authorList>
            <consortium name="DOE Joint Genome Institute"/>
            <person name="Peter M."/>
            <person name="Kohler A."/>
            <person name="Ohm R.A."/>
            <person name="Kuo A."/>
            <person name="Krutzmann J."/>
            <person name="Morin E."/>
            <person name="Arend M."/>
            <person name="Barry K.W."/>
            <person name="Binder M."/>
            <person name="Choi C."/>
            <person name="Clum A."/>
            <person name="Copeland A."/>
            <person name="Grisel N."/>
            <person name="Haridas S."/>
            <person name="Kipfer T."/>
            <person name="LaButti K."/>
            <person name="Lindquist E."/>
            <person name="Lipzen A."/>
            <person name="Maire R."/>
            <person name="Meier B."/>
            <person name="Mihaltcheva S."/>
            <person name="Molinier V."/>
            <person name="Murat C."/>
            <person name="Poggeler S."/>
            <person name="Quandt C.A."/>
            <person name="Sperisen C."/>
            <person name="Tritt A."/>
            <person name="Tisserant E."/>
            <person name="Crous P.W."/>
            <person name="Henrissat B."/>
            <person name="Nehls U."/>
            <person name="Egli S."/>
            <person name="Spatafora J.W."/>
            <person name="Grigoriev I.V."/>
            <person name="Martin F.M."/>
        </authorList>
    </citation>
    <scope>NUCLEOTIDE SEQUENCE [LARGE SCALE GENOMIC DNA]</scope>
    <source>
        <strain evidence="3 4">CBS 459.81</strain>
    </source>
</reference>
<dbReference type="InterPro" id="IPR002347">
    <property type="entry name" value="SDR_fam"/>
</dbReference>
<name>A0A8E2JJC5_9PEZI</name>
<dbReference type="PRINTS" id="PR00081">
    <property type="entry name" value="GDHRDH"/>
</dbReference>
<dbReference type="SUPFAM" id="SSF51735">
    <property type="entry name" value="NAD(P)-binding Rossmann-fold domains"/>
    <property type="match status" value="1"/>
</dbReference>
<dbReference type="Pfam" id="PF00106">
    <property type="entry name" value="adh_short"/>
    <property type="match status" value="1"/>
</dbReference>
<evidence type="ECO:0000256" key="1">
    <source>
        <dbReference type="ARBA" id="ARBA00006484"/>
    </source>
</evidence>
<keyword evidence="2" id="KW-0560">Oxidoreductase</keyword>
<dbReference type="AlphaFoldDB" id="A0A8E2JJC5"/>
<evidence type="ECO:0000256" key="2">
    <source>
        <dbReference type="ARBA" id="ARBA00023002"/>
    </source>
</evidence>
<dbReference type="EMBL" id="KV744843">
    <property type="protein sequence ID" value="OCK84199.1"/>
    <property type="molecule type" value="Genomic_DNA"/>
</dbReference>
<sequence>MEDFTISDDNLDDLKNKVVIITGGSSGIGLATVKLFVESGAKVVVGDVNPPPEPEKPKVTYFPVDVTSWDDQAAMFKKAEELHGSIDHVFANAGISPKGSFMDDQLDENGELLAPNLRVMDVNLTGCMYTTKLGIYYLKKNDKGGSIVLTASASSFQRFSVIDYTTSKHAVLGLMRSLVGNLHPNLPIRINAISPSWTNTGIMPPYFFTLLGNKVQSPDIVARSVVVLMADKSRHGQLIYSAEGKFKEMDGSMLSHVKKMLGSESSEPEEGVMQKILAYGEAMKAKQTL</sequence>
<evidence type="ECO:0000313" key="4">
    <source>
        <dbReference type="Proteomes" id="UP000250266"/>
    </source>
</evidence>
<dbReference type="Proteomes" id="UP000250266">
    <property type="component" value="Unassembled WGS sequence"/>
</dbReference>
<dbReference type="GO" id="GO:0016491">
    <property type="term" value="F:oxidoreductase activity"/>
    <property type="evidence" value="ECO:0007669"/>
    <property type="project" value="UniProtKB-KW"/>
</dbReference>